<sequence length="666" mass="76004">MNKNDHEHRGFMLDVCRHFMPLDEIKKLLQAAAVLKLNRMHWHLTDDQGWRIEIRKYPLLTEKGAVRGDSFFGGTPEAERNSGYYTQEEIRDLVAYAKSLGIEIIPEIEIPGHAAAMLAAYPQFGCRRGKTGKWEEKVEISGGIFPALVCAGKEETLGFLEDILDEVTELFPFPAVHIGGDEALKFRWRRCPDCQRRIREKGLQSEDDLQRDLLMEVGEYLAGKGRKTIVWNDVLAGGPLPAHFIVQQWMGGRQETLAFMQSGGTVIRSDTDSFYLDYCYGRIDVRRIHETPRIPEYAVGLENRILGVECPLWTERIASLERAAWQLFPRLTAVSVKMSGEELPWETFREKVKALEEEREAITGLKGAPEELWDMDPDAAKADRQAEIQTIFSGKAEAYERKEREIVSLDAAERLAESLGIDRDFVQKGGDSVWAEIHGQEEPEDDNGAGILIRQLMIAADSRQYGAWKDIPEEIWMDTMKCFSRFISEHRRSYGRDGFDRYGWTTRQIGAKLFRIGELEYELTEDKEGRKEIGLHIPSDAKLEAERMNASLENADAFIRERFPEWAGAPKTCESWLLSPALKDLLPEGSRILRFQEAFELEEIYPEDDAALEWVFYVAEGQRKELDISRLPEDTSLQRKMKAMIMKGGKPGAGKGILLQKANNTF</sequence>
<protein>
    <submittedName>
        <fullName evidence="1">Glycosyl hydrolase family 20, catalytic domain</fullName>
    </submittedName>
</protein>
<proteinExistence type="predicted"/>
<gene>
    <name evidence="1" type="ORF">SAMN06297397_1806</name>
</gene>
<evidence type="ECO:0000313" key="2">
    <source>
        <dbReference type="Proteomes" id="UP000192328"/>
    </source>
</evidence>
<evidence type="ECO:0000313" key="1">
    <source>
        <dbReference type="EMBL" id="SMC65670.1"/>
    </source>
</evidence>
<reference evidence="1" key="1">
    <citation type="submission" date="2017-04" db="EMBL/GenBank/DDBJ databases">
        <authorList>
            <person name="Varghese N."/>
            <person name="Submissions S."/>
        </authorList>
    </citation>
    <scope>NUCLEOTIDE SEQUENCE</scope>
    <source>
        <strain evidence="1">WTE2008</strain>
    </source>
</reference>
<dbReference type="Proteomes" id="UP000192328">
    <property type="component" value="Unassembled WGS sequence"/>
</dbReference>
<name>A0AC61PLX0_9FIRM</name>
<accession>A0AC61PLX0</accession>
<dbReference type="EMBL" id="FWXZ01000003">
    <property type="protein sequence ID" value="SMC65670.1"/>
    <property type="molecule type" value="Genomic_DNA"/>
</dbReference>
<comment type="caution">
    <text evidence="1">The sequence shown here is derived from an EMBL/GenBank/DDBJ whole genome shotgun (WGS) entry which is preliminary data.</text>
</comment>
<keyword evidence="1" id="KW-0378">Hydrolase</keyword>
<keyword evidence="2" id="KW-1185">Reference proteome</keyword>
<organism evidence="1 2">
    <name type="scientific">Aristaeella lactis</name>
    <dbReference type="NCBI Taxonomy" id="3046383"/>
    <lineage>
        <taxon>Bacteria</taxon>
        <taxon>Bacillati</taxon>
        <taxon>Bacillota</taxon>
        <taxon>Clostridia</taxon>
        <taxon>Eubacteriales</taxon>
        <taxon>Aristaeellaceae</taxon>
        <taxon>Aristaeella</taxon>
    </lineage>
</organism>